<dbReference type="AlphaFoldDB" id="A0A1C2HY80"/>
<evidence type="ECO:0000256" key="1">
    <source>
        <dbReference type="SAM" id="Phobius"/>
    </source>
</evidence>
<keyword evidence="1" id="KW-1133">Transmembrane helix</keyword>
<organism evidence="2 3">
    <name type="scientific">Acidithiobacillus thiooxidans</name>
    <name type="common">Thiobacillus thiooxidans</name>
    <dbReference type="NCBI Taxonomy" id="930"/>
    <lineage>
        <taxon>Bacteria</taxon>
        <taxon>Pseudomonadati</taxon>
        <taxon>Pseudomonadota</taxon>
        <taxon>Acidithiobacillia</taxon>
        <taxon>Acidithiobacillales</taxon>
        <taxon>Acidithiobacillaceae</taxon>
        <taxon>Acidithiobacillus</taxon>
    </lineage>
</organism>
<feature type="transmembrane region" description="Helical" evidence="1">
    <location>
        <begin position="26"/>
        <end position="45"/>
    </location>
</feature>
<dbReference type="Proteomes" id="UP000094893">
    <property type="component" value="Unassembled WGS sequence"/>
</dbReference>
<accession>A0A1C2HY80</accession>
<dbReference type="Pfam" id="PF05309">
    <property type="entry name" value="TraE"/>
    <property type="match status" value="1"/>
</dbReference>
<dbReference type="RefSeq" id="WP_024892372.1">
    <property type="nucleotide sequence ID" value="NZ_LWRZ01000257.1"/>
</dbReference>
<protein>
    <recommendedName>
        <fullName evidence="4">Conjugal transfer protein TraE</fullName>
    </recommendedName>
</protein>
<keyword evidence="1" id="KW-0472">Membrane</keyword>
<reference evidence="2 3" key="1">
    <citation type="journal article" date="2016" name="Int. J. Mol. Sci.">
        <title>Comparative genomics of the extreme acidophile Acidithiobacillus thiooxidans reveals intraspecific divergence and niche adaptation.</title>
        <authorList>
            <person name="Zhang X."/>
            <person name="Feng X."/>
            <person name="Tao J."/>
            <person name="Ma L."/>
            <person name="Xiao Y."/>
            <person name="Liang Y."/>
            <person name="Liu X."/>
            <person name="Yin H."/>
        </authorList>
    </citation>
    <scope>NUCLEOTIDE SEQUENCE [LARGE SCALE GENOMIC DNA]</scope>
    <source>
        <strain evidence="2 3">A02</strain>
    </source>
</reference>
<dbReference type="InterPro" id="IPR007973">
    <property type="entry name" value="Pilus_assembly_TraE"/>
</dbReference>
<evidence type="ECO:0008006" key="4">
    <source>
        <dbReference type="Google" id="ProtNLM"/>
    </source>
</evidence>
<name>A0A1C2HY80_ACITH</name>
<comment type="caution">
    <text evidence="2">The sequence shown here is derived from an EMBL/GenBank/DDBJ whole genome shotgun (WGS) entry which is preliminary data.</text>
</comment>
<proteinExistence type="predicted"/>
<evidence type="ECO:0000313" key="2">
    <source>
        <dbReference type="EMBL" id="OCX68693.1"/>
    </source>
</evidence>
<sequence length="190" mass="20624">MSDSNHHIPYPHGLAKAFNEGRGWRYATFLISAIALGLLGTLIYVSTHQTTILEPYNISSAAGPVKVSPGSSTNGAYLSYVAQADLGLVLDWTPDTVKDQLDRFMNRLTPGLYAQEQSGLIAAAKLNKKNDITEAFYPHTVQYSGNTVQVTGLLVRYAGSILLSSTPQTYALTYSFTQGTPYVAQLTKTN</sequence>
<dbReference type="EMBL" id="LWSA01000285">
    <property type="protein sequence ID" value="OCX68693.1"/>
    <property type="molecule type" value="Genomic_DNA"/>
</dbReference>
<evidence type="ECO:0000313" key="3">
    <source>
        <dbReference type="Proteomes" id="UP000094893"/>
    </source>
</evidence>
<keyword evidence="1" id="KW-0812">Transmembrane</keyword>
<gene>
    <name evidence="2" type="ORF">A6P07_17715</name>
</gene>